<dbReference type="Pfam" id="PF20266">
    <property type="entry name" value="Mab-21_C"/>
    <property type="match status" value="1"/>
</dbReference>
<dbReference type="PANTHER" id="PTHR10656">
    <property type="entry name" value="CELL FATE DETERMINING PROTEIN MAB21-RELATED"/>
    <property type="match status" value="1"/>
</dbReference>
<dbReference type="Proteomes" id="UP000828390">
    <property type="component" value="Unassembled WGS sequence"/>
</dbReference>
<name>A0A9D4IKX0_DREPO</name>
<dbReference type="GO" id="GO:0046872">
    <property type="term" value="F:metal ion binding"/>
    <property type="evidence" value="ECO:0007669"/>
    <property type="project" value="UniProtKB-KW"/>
</dbReference>
<dbReference type="EMBL" id="JAIWYP010000009">
    <property type="protein sequence ID" value="KAH3775338.1"/>
    <property type="molecule type" value="Genomic_DNA"/>
</dbReference>
<dbReference type="AlphaFoldDB" id="A0A9D4IKX0"/>
<comment type="caution">
    <text evidence="8">The sequence shown here is derived from an EMBL/GenBank/DDBJ whole genome shotgun (WGS) entry which is preliminary data.</text>
</comment>
<protein>
    <recommendedName>
        <fullName evidence="7">Mab-21-like HhH/H2TH-like domain-containing protein</fullName>
    </recommendedName>
</protein>
<comment type="cofactor">
    <cofactor evidence="1">
        <name>Mg(2+)</name>
        <dbReference type="ChEBI" id="CHEBI:18420"/>
    </cofactor>
</comment>
<evidence type="ECO:0000256" key="3">
    <source>
        <dbReference type="ARBA" id="ARBA00022679"/>
    </source>
</evidence>
<keyword evidence="3" id="KW-0808">Transferase</keyword>
<evidence type="ECO:0000256" key="4">
    <source>
        <dbReference type="ARBA" id="ARBA00022695"/>
    </source>
</evidence>
<accession>A0A9D4IKX0</accession>
<dbReference type="InterPro" id="IPR024810">
    <property type="entry name" value="MAB21L/cGLR"/>
</dbReference>
<keyword evidence="4" id="KW-0548">Nucleotidyltransferase</keyword>
<comment type="similarity">
    <text evidence="2">Belongs to the mab-21 family.</text>
</comment>
<evidence type="ECO:0000256" key="6">
    <source>
        <dbReference type="ARBA" id="ARBA00022842"/>
    </source>
</evidence>
<gene>
    <name evidence="8" type="ORF">DPMN_176739</name>
</gene>
<dbReference type="Gene3D" id="1.10.1410.40">
    <property type="match status" value="1"/>
</dbReference>
<feature type="domain" description="Mab-21-like HhH/H2TH-like" evidence="7">
    <location>
        <begin position="254"/>
        <end position="318"/>
    </location>
</feature>
<reference evidence="8" key="1">
    <citation type="journal article" date="2019" name="bioRxiv">
        <title>The Genome of the Zebra Mussel, Dreissena polymorpha: A Resource for Invasive Species Research.</title>
        <authorList>
            <person name="McCartney M.A."/>
            <person name="Auch B."/>
            <person name="Kono T."/>
            <person name="Mallez S."/>
            <person name="Zhang Y."/>
            <person name="Obille A."/>
            <person name="Becker A."/>
            <person name="Abrahante J.E."/>
            <person name="Garbe J."/>
            <person name="Badalamenti J.P."/>
            <person name="Herman A."/>
            <person name="Mangelson H."/>
            <person name="Liachko I."/>
            <person name="Sullivan S."/>
            <person name="Sone E.D."/>
            <person name="Koren S."/>
            <person name="Silverstein K.A.T."/>
            <person name="Beckman K.B."/>
            <person name="Gohl D.M."/>
        </authorList>
    </citation>
    <scope>NUCLEOTIDE SEQUENCE</scope>
    <source>
        <strain evidence="8">Duluth1</strain>
        <tissue evidence="8">Whole animal</tissue>
    </source>
</reference>
<keyword evidence="5" id="KW-0479">Metal-binding</keyword>
<evidence type="ECO:0000256" key="5">
    <source>
        <dbReference type="ARBA" id="ARBA00022723"/>
    </source>
</evidence>
<dbReference type="InterPro" id="IPR046906">
    <property type="entry name" value="Mab-21_HhH/H2TH-like"/>
</dbReference>
<dbReference type="SMART" id="SM01265">
    <property type="entry name" value="Mab-21"/>
    <property type="match status" value="1"/>
</dbReference>
<proteinExistence type="inferred from homology"/>
<evidence type="ECO:0000256" key="2">
    <source>
        <dbReference type="ARBA" id="ARBA00008307"/>
    </source>
</evidence>
<dbReference type="PANTHER" id="PTHR10656:SF42">
    <property type="entry name" value="CYCLIC GMP-AMP SYNTHASE-LIKE PROTEIN-RELATED"/>
    <property type="match status" value="1"/>
</dbReference>
<reference evidence="8" key="2">
    <citation type="submission" date="2020-11" db="EMBL/GenBank/DDBJ databases">
        <authorList>
            <person name="McCartney M.A."/>
            <person name="Auch B."/>
            <person name="Kono T."/>
            <person name="Mallez S."/>
            <person name="Becker A."/>
            <person name="Gohl D.M."/>
            <person name="Silverstein K.A.T."/>
            <person name="Koren S."/>
            <person name="Bechman K.B."/>
            <person name="Herman A."/>
            <person name="Abrahante J.E."/>
            <person name="Garbe J."/>
        </authorList>
    </citation>
    <scope>NUCLEOTIDE SEQUENCE</scope>
    <source>
        <strain evidence="8">Duluth1</strain>
        <tissue evidence="8">Whole animal</tissue>
    </source>
</reference>
<evidence type="ECO:0000259" key="7">
    <source>
        <dbReference type="Pfam" id="PF20266"/>
    </source>
</evidence>
<keyword evidence="9" id="KW-1185">Reference proteome</keyword>
<dbReference type="GO" id="GO:0016779">
    <property type="term" value="F:nucleotidyltransferase activity"/>
    <property type="evidence" value="ECO:0007669"/>
    <property type="project" value="UniProtKB-KW"/>
</dbReference>
<evidence type="ECO:0000256" key="1">
    <source>
        <dbReference type="ARBA" id="ARBA00001946"/>
    </source>
</evidence>
<evidence type="ECO:0000313" key="9">
    <source>
        <dbReference type="Proteomes" id="UP000828390"/>
    </source>
</evidence>
<organism evidence="8 9">
    <name type="scientific">Dreissena polymorpha</name>
    <name type="common">Zebra mussel</name>
    <name type="synonym">Mytilus polymorpha</name>
    <dbReference type="NCBI Taxonomy" id="45954"/>
    <lineage>
        <taxon>Eukaryota</taxon>
        <taxon>Metazoa</taxon>
        <taxon>Spiralia</taxon>
        <taxon>Lophotrochozoa</taxon>
        <taxon>Mollusca</taxon>
        <taxon>Bivalvia</taxon>
        <taxon>Autobranchia</taxon>
        <taxon>Heteroconchia</taxon>
        <taxon>Euheterodonta</taxon>
        <taxon>Imparidentia</taxon>
        <taxon>Neoheterodontei</taxon>
        <taxon>Myida</taxon>
        <taxon>Dreissenoidea</taxon>
        <taxon>Dreissenidae</taxon>
        <taxon>Dreissena</taxon>
    </lineage>
</organism>
<evidence type="ECO:0000313" key="8">
    <source>
        <dbReference type="EMBL" id="KAH3775338.1"/>
    </source>
</evidence>
<keyword evidence="6" id="KW-0460">Magnesium</keyword>
<sequence length="445" mass="53129">MVQHRRAVYRSRDEQETSADMYFCHVTTGSMAQGFASIYESAHDTLLVDKHVVCVYKDDEMRFPKSFTVFSMHEEYSQPGYFCLKAKQLGSFRQTIIKRSLLKYRKYGDTYISSEFYKSHVLNHTFSSSKDDSFDIFPAQKNDTGNGMHLIVRGDLTTILRMPLLRCVSTKLLLQQWISRPRKFLWPSRELIDAVCQQECHVLPVCSPDGKHRKLEWRVHFTMSELKLTDSWSQPQYKLFVLLKIINRTLYIPIHHALTSYMIKHVLFWMFETEDRMQFTEDNVFEALKVALEKLLNVLKTNKLQHYLTPEINLYENKMDYFTKQELLRKMEENIEEGADVLKHCPRINEALYKMTSLQLREYGSARDKLETLRLVRLHSWRHIRENRVQWHEGDELRPSEQLNKRIYFRMNDIVWPEWREYSSSDLDADDVRRMLREKIHDALA</sequence>